<name>A0A6P5F3B2_ANACO</name>
<accession>A0A6P5F3B2</accession>
<evidence type="ECO:0000313" key="4">
    <source>
        <dbReference type="RefSeq" id="XP_020087948.1"/>
    </source>
</evidence>
<evidence type="ECO:0000313" key="3">
    <source>
        <dbReference type="RefSeq" id="XP_020087944.1"/>
    </source>
</evidence>
<reference evidence="2" key="1">
    <citation type="journal article" date="2015" name="Nat. Genet.">
        <title>The pineapple genome and the evolution of CAM photosynthesis.</title>
        <authorList>
            <person name="Ming R."/>
            <person name="VanBuren R."/>
            <person name="Wai C.M."/>
            <person name="Tang H."/>
            <person name="Schatz M.C."/>
            <person name="Bowers J.E."/>
            <person name="Lyons E."/>
            <person name="Wang M.L."/>
            <person name="Chen J."/>
            <person name="Biggers E."/>
            <person name="Zhang J."/>
            <person name="Huang L."/>
            <person name="Zhang L."/>
            <person name="Miao W."/>
            <person name="Zhang J."/>
            <person name="Ye Z."/>
            <person name="Miao C."/>
            <person name="Lin Z."/>
            <person name="Wang H."/>
            <person name="Zhou H."/>
            <person name="Yim W.C."/>
            <person name="Priest H.D."/>
            <person name="Zheng C."/>
            <person name="Woodhouse M."/>
            <person name="Edger P.P."/>
            <person name="Guyot R."/>
            <person name="Guo H.B."/>
            <person name="Guo H."/>
            <person name="Zheng G."/>
            <person name="Singh R."/>
            <person name="Sharma A."/>
            <person name="Min X."/>
            <person name="Zheng Y."/>
            <person name="Lee H."/>
            <person name="Gurtowski J."/>
            <person name="Sedlazeck F.J."/>
            <person name="Harkess A."/>
            <person name="McKain M.R."/>
            <person name="Liao Z."/>
            <person name="Fang J."/>
            <person name="Liu J."/>
            <person name="Zhang X."/>
            <person name="Zhang Q."/>
            <person name="Hu W."/>
            <person name="Qin Y."/>
            <person name="Wang K."/>
            <person name="Chen L.Y."/>
            <person name="Shirley N."/>
            <person name="Lin Y.R."/>
            <person name="Liu L.Y."/>
            <person name="Hernandez A.G."/>
            <person name="Wright C.L."/>
            <person name="Bulone V."/>
            <person name="Tuskan G.A."/>
            <person name="Heath K."/>
            <person name="Zee F."/>
            <person name="Moore P.H."/>
            <person name="Sunkar R."/>
            <person name="Leebens-Mack J.H."/>
            <person name="Mockler T."/>
            <person name="Bennetzen J.L."/>
            <person name="Freeling M."/>
            <person name="Sankoff D."/>
            <person name="Paterson A.H."/>
            <person name="Zhu X."/>
            <person name="Yang X."/>
            <person name="Smith J.A."/>
            <person name="Cushman J.C."/>
            <person name="Paull R.E."/>
            <person name="Yu Q."/>
        </authorList>
    </citation>
    <scope>NUCLEOTIDE SEQUENCE [LARGE SCALE GENOMIC DNA]</scope>
    <source>
        <strain evidence="2">cv. F153</strain>
    </source>
</reference>
<evidence type="ECO:0000313" key="2">
    <source>
        <dbReference type="Proteomes" id="UP000515123"/>
    </source>
</evidence>
<protein>
    <submittedName>
        <fullName evidence="3 4">Uncharacterized protein LOC109709952 isoform X1</fullName>
    </submittedName>
</protein>
<proteinExistence type="predicted"/>
<feature type="compositionally biased region" description="Polar residues" evidence="1">
    <location>
        <begin position="392"/>
        <end position="401"/>
    </location>
</feature>
<feature type="region of interest" description="Disordered" evidence="1">
    <location>
        <begin position="392"/>
        <end position="418"/>
    </location>
</feature>
<dbReference type="InterPro" id="IPR004252">
    <property type="entry name" value="Probable_transposase_24"/>
</dbReference>
<keyword evidence="2" id="KW-1185">Reference proteome</keyword>
<reference evidence="3 4" key="2">
    <citation type="submission" date="2025-04" db="UniProtKB">
        <authorList>
            <consortium name="RefSeq"/>
        </authorList>
    </citation>
    <scope>IDENTIFICATION</scope>
    <source>
        <tissue evidence="3 4">Leaf</tissue>
    </source>
</reference>
<dbReference type="RefSeq" id="XP_020087944.1">
    <property type="nucleotide sequence ID" value="XM_020232355.1"/>
</dbReference>
<dbReference type="Pfam" id="PF03004">
    <property type="entry name" value="Transposase_24"/>
    <property type="match status" value="1"/>
</dbReference>
<gene>
    <name evidence="3 4" type="primary">LOC109709952</name>
</gene>
<dbReference type="PANTHER" id="PTHR33144">
    <property type="entry name" value="OS10G0409366 PROTEIN-RELATED"/>
    <property type="match status" value="1"/>
</dbReference>
<sequence length="418" mass="48096">MAKKRLKLCSVEGDVEIPTQCPKQTREFSLPHQPDAETHEMDDDVDQVDSNEVEICITGGSSARGKRGVTRMSDIWNLPSNQRIMLKYNNYFQPIDKEGSILHRFMGTVVRKPNLAPIDYLSWRKMDVKYKNSCWEVLESKFEFPRDPTTREKIRHNTIKKLGDLWRNYKCELKAKYYDESRKRKEILARAPPSVNHAQFARLVDYWRSDEAKRWNLFAKIGAICLQERSRKNKENRDKKKDFHTGGSKSIAQYAFEMEKHGEVPSRGKLYIALHQQKNGEPVTKRAKKNIKKLKKLMQKESDVTQGSSGGSSMWAADDAYSKVIGQDRHGRVRGVGFGPTPSMLSDVSSNNSHQLKIISMEEILRDKDREIYDLKERLASIEAKVDMLFSKQSDAQSSKVQDVDGRADCDTQRESGI</sequence>
<organism evidence="4">
    <name type="scientific">Ananas comosus</name>
    <name type="common">Pineapple</name>
    <name type="synonym">Ananas ananas</name>
    <dbReference type="NCBI Taxonomy" id="4615"/>
    <lineage>
        <taxon>Eukaryota</taxon>
        <taxon>Viridiplantae</taxon>
        <taxon>Streptophyta</taxon>
        <taxon>Embryophyta</taxon>
        <taxon>Tracheophyta</taxon>
        <taxon>Spermatophyta</taxon>
        <taxon>Magnoliopsida</taxon>
        <taxon>Liliopsida</taxon>
        <taxon>Poales</taxon>
        <taxon>Bromeliaceae</taxon>
        <taxon>Bromelioideae</taxon>
        <taxon>Ananas</taxon>
    </lineage>
</organism>
<feature type="compositionally biased region" description="Basic and acidic residues" evidence="1">
    <location>
        <begin position="402"/>
        <end position="418"/>
    </location>
</feature>
<dbReference type="GeneID" id="109709952"/>
<dbReference type="Proteomes" id="UP000515123">
    <property type="component" value="Linkage group 1"/>
</dbReference>
<dbReference type="AlphaFoldDB" id="A0A6P5F3B2"/>
<dbReference type="RefSeq" id="XP_020087948.1">
    <property type="nucleotide sequence ID" value="XM_020232359.1"/>
</dbReference>
<evidence type="ECO:0000256" key="1">
    <source>
        <dbReference type="SAM" id="MobiDB-lite"/>
    </source>
</evidence>
<dbReference type="OrthoDB" id="1751186at2759"/>
<dbReference type="PANTHER" id="PTHR33144:SF16">
    <property type="entry name" value="OS02G0129000 PROTEIN"/>
    <property type="match status" value="1"/>
</dbReference>